<feature type="compositionally biased region" description="Basic and acidic residues" evidence="4">
    <location>
        <begin position="135"/>
        <end position="144"/>
    </location>
</feature>
<dbReference type="InterPro" id="IPR002483">
    <property type="entry name" value="PWI_dom"/>
</dbReference>
<dbReference type="Proteomes" id="UP001107558">
    <property type="component" value="Chromosome 3"/>
</dbReference>
<feature type="compositionally biased region" description="Basic and acidic residues" evidence="4">
    <location>
        <begin position="548"/>
        <end position="559"/>
    </location>
</feature>
<dbReference type="GO" id="GO:0000381">
    <property type="term" value="P:regulation of alternative mRNA splicing, via spliceosome"/>
    <property type="evidence" value="ECO:0007669"/>
    <property type="project" value="TreeGrafter"/>
</dbReference>
<dbReference type="Gene3D" id="3.30.70.330">
    <property type="match status" value="1"/>
</dbReference>
<feature type="compositionally biased region" description="Basic and acidic residues" evidence="4">
    <location>
        <begin position="486"/>
        <end position="519"/>
    </location>
</feature>
<feature type="compositionally biased region" description="Basic and acidic residues" evidence="4">
    <location>
        <begin position="458"/>
        <end position="471"/>
    </location>
</feature>
<dbReference type="SMART" id="SM00360">
    <property type="entry name" value="RRM"/>
    <property type="match status" value="1"/>
</dbReference>
<dbReference type="InterPro" id="IPR035979">
    <property type="entry name" value="RBD_domain_sf"/>
</dbReference>
<dbReference type="GO" id="GO:0003729">
    <property type="term" value="F:mRNA binding"/>
    <property type="evidence" value="ECO:0007669"/>
    <property type="project" value="TreeGrafter"/>
</dbReference>
<protein>
    <recommendedName>
        <fullName evidence="9">RNA-binding protein 25</fullName>
    </recommendedName>
</protein>
<dbReference type="InterPro" id="IPR000504">
    <property type="entry name" value="RRM_dom"/>
</dbReference>
<dbReference type="GO" id="GO:0005681">
    <property type="term" value="C:spliceosomal complex"/>
    <property type="evidence" value="ECO:0007669"/>
    <property type="project" value="TreeGrafter"/>
</dbReference>
<feature type="compositionally biased region" description="Basic and acidic residues" evidence="4">
    <location>
        <begin position="267"/>
        <end position="328"/>
    </location>
</feature>
<dbReference type="SUPFAM" id="SSF54928">
    <property type="entry name" value="RNA-binding domain, RBD"/>
    <property type="match status" value="1"/>
</dbReference>
<evidence type="ECO:0000259" key="6">
    <source>
        <dbReference type="PROSITE" id="PS51025"/>
    </source>
</evidence>
<proteinExistence type="predicted"/>
<evidence type="ECO:0000313" key="7">
    <source>
        <dbReference type="EMBL" id="KAG5670293.1"/>
    </source>
</evidence>
<evidence type="ECO:0000259" key="5">
    <source>
        <dbReference type="PROSITE" id="PS50102"/>
    </source>
</evidence>
<evidence type="ECO:0000313" key="8">
    <source>
        <dbReference type="Proteomes" id="UP001107558"/>
    </source>
</evidence>
<gene>
    <name evidence="7" type="ORF">PVAND_000569</name>
</gene>
<feature type="region of interest" description="Disordered" evidence="4">
    <location>
        <begin position="1"/>
        <end position="29"/>
    </location>
</feature>
<accession>A0A9J6BKI7</accession>
<feature type="compositionally biased region" description="Basic and acidic residues" evidence="4">
    <location>
        <begin position="224"/>
        <end position="258"/>
    </location>
</feature>
<dbReference type="InterPro" id="IPR036483">
    <property type="entry name" value="PWI_dom_sf"/>
</dbReference>
<dbReference type="SUPFAM" id="SSF101233">
    <property type="entry name" value="PWI domain"/>
    <property type="match status" value="1"/>
</dbReference>
<dbReference type="InterPro" id="IPR052768">
    <property type="entry name" value="RBM25"/>
</dbReference>
<evidence type="ECO:0000256" key="4">
    <source>
        <dbReference type="SAM" id="MobiDB-lite"/>
    </source>
</evidence>
<comment type="caution">
    <text evidence="7">The sequence shown here is derived from an EMBL/GenBank/DDBJ whole genome shotgun (WGS) entry which is preliminary data.</text>
</comment>
<feature type="region of interest" description="Disordered" evidence="4">
    <location>
        <begin position="605"/>
        <end position="657"/>
    </location>
</feature>
<dbReference type="AlphaFoldDB" id="A0A9J6BKI7"/>
<dbReference type="CDD" id="cd12446">
    <property type="entry name" value="RRM_RBM25"/>
    <property type="match status" value="1"/>
</dbReference>
<evidence type="ECO:0008006" key="9">
    <source>
        <dbReference type="Google" id="ProtNLM"/>
    </source>
</evidence>
<organism evidence="7 8">
    <name type="scientific">Polypedilum vanderplanki</name>
    <name type="common">Sleeping chironomid midge</name>
    <dbReference type="NCBI Taxonomy" id="319348"/>
    <lineage>
        <taxon>Eukaryota</taxon>
        <taxon>Metazoa</taxon>
        <taxon>Ecdysozoa</taxon>
        <taxon>Arthropoda</taxon>
        <taxon>Hexapoda</taxon>
        <taxon>Insecta</taxon>
        <taxon>Pterygota</taxon>
        <taxon>Neoptera</taxon>
        <taxon>Endopterygota</taxon>
        <taxon>Diptera</taxon>
        <taxon>Nematocera</taxon>
        <taxon>Chironomoidea</taxon>
        <taxon>Chironomidae</taxon>
        <taxon>Chironominae</taxon>
        <taxon>Polypedilum</taxon>
        <taxon>Polypedilum</taxon>
    </lineage>
</organism>
<sequence length="766" mass="89870">MFNNNQARHPPPHQMYAPPPPRENYGKTIGSGPQFYTKPPTNIPSNQTIEFDEGPKITVFVGNISDKIPDAMIKKLIAACGPVANWKRVSTFGFCEYDGPKSGARAVRLLHGYEVDGKKLVAKVDAKNQALLDTAKDEENKKSDANNTRNSDAANEKKNDEIALERLHQIVEEYKDELKTANSAENQQPHPRSKQTVPSIEIEEGKRDLINKEIGRFRKIAEEEEAKKEKDKKKRENLEKERSERNEKRHTPSPERKSSSRRRSRSRDRDREAQRERDREQRERERERERERREIDRRREQELREKEMRERERFREEPKQMKNAKEIQREKEIAEEEYERRRAQKKAREKHEDYLARLEAWESRERKKAKEYEKLREKEIKREEKREREAKIMKEFLEDYDDERDDPKFYKGKAYKTLMAERLAEADADLKDREEEREELEKLKEEIFSGKYDNPTQEFERQKQEMEERYKPKILIDVNMDEDDQQEYHRDKTREQDRAKARERRITQKDRYVKDKSSREFSSLDAEPIESDSSGGHNFSPSNNRGGSESRDGMDDEMSRNSLLSNSNTPTTPNSPSGNQNSATGIGMGFSLSLNKKRKIDPKSAFALDDDGEEVNGPQKKKLVPLDYEDGSSNAKKTKRDGEAQKKTEADIARSQEEKRKLHKQIINKIPIDKEDLFNHPLDRTEIDGTIKKKVQSWINKKIIEYIGEPEPTLVDFICSKLLAGSTPQSILDDVKMILDEEADIFVVKMWRLIIFEVEAKKLGIK</sequence>
<keyword evidence="8" id="KW-1185">Reference proteome</keyword>
<dbReference type="SMART" id="SM00311">
    <property type="entry name" value="PWI"/>
    <property type="match status" value="1"/>
</dbReference>
<dbReference type="EMBL" id="JADBJN010000003">
    <property type="protein sequence ID" value="KAG5670293.1"/>
    <property type="molecule type" value="Genomic_DNA"/>
</dbReference>
<dbReference type="FunFam" id="1.20.1390.10:FF:000004">
    <property type="entry name" value="RNA-binding motif protein 25"/>
    <property type="match status" value="1"/>
</dbReference>
<keyword evidence="1" id="KW-0507">mRNA processing</keyword>
<dbReference type="OrthoDB" id="6275295at2759"/>
<feature type="region of interest" description="Disordered" evidence="4">
    <location>
        <begin position="135"/>
        <end position="161"/>
    </location>
</feature>
<dbReference type="PANTHER" id="PTHR18806">
    <property type="entry name" value="RBM25 PROTEIN"/>
    <property type="match status" value="1"/>
</dbReference>
<dbReference type="InterPro" id="IPR034268">
    <property type="entry name" value="RBM25_RRM"/>
</dbReference>
<dbReference type="Pfam" id="PF01480">
    <property type="entry name" value="PWI"/>
    <property type="match status" value="1"/>
</dbReference>
<name>A0A9J6BKI7_POLVA</name>
<keyword evidence="2 3" id="KW-0694">RNA-binding</keyword>
<evidence type="ECO:0000256" key="1">
    <source>
        <dbReference type="ARBA" id="ARBA00022664"/>
    </source>
</evidence>
<feature type="domain" description="PWI" evidence="6">
    <location>
        <begin position="675"/>
        <end position="766"/>
    </location>
</feature>
<feature type="region of interest" description="Disordered" evidence="4">
    <location>
        <begin position="224"/>
        <end position="328"/>
    </location>
</feature>
<dbReference type="Pfam" id="PF00076">
    <property type="entry name" value="RRM_1"/>
    <property type="match status" value="1"/>
</dbReference>
<dbReference type="InterPro" id="IPR012677">
    <property type="entry name" value="Nucleotide-bd_a/b_plait_sf"/>
</dbReference>
<dbReference type="PANTHER" id="PTHR18806:SF4">
    <property type="entry name" value="RNA-BINDING PROTEIN 25"/>
    <property type="match status" value="1"/>
</dbReference>
<feature type="compositionally biased region" description="Polar residues" evidence="4">
    <location>
        <begin position="531"/>
        <end position="547"/>
    </location>
</feature>
<evidence type="ECO:0000256" key="2">
    <source>
        <dbReference type="ARBA" id="ARBA00022884"/>
    </source>
</evidence>
<reference evidence="7" key="1">
    <citation type="submission" date="2021-03" db="EMBL/GenBank/DDBJ databases">
        <title>Chromosome level genome of the anhydrobiotic midge Polypedilum vanderplanki.</title>
        <authorList>
            <person name="Yoshida Y."/>
            <person name="Kikawada T."/>
            <person name="Gusev O."/>
        </authorList>
    </citation>
    <scope>NUCLEOTIDE SEQUENCE</scope>
    <source>
        <strain evidence="7">NIAS01</strain>
        <tissue evidence="7">Whole body or cell culture</tissue>
    </source>
</reference>
<feature type="compositionally biased region" description="Low complexity" evidence="4">
    <location>
        <begin position="561"/>
        <end position="582"/>
    </location>
</feature>
<feature type="region of interest" description="Disordered" evidence="4">
    <location>
        <begin position="442"/>
        <end position="590"/>
    </location>
</feature>
<dbReference type="PROSITE" id="PS51025">
    <property type="entry name" value="PWI"/>
    <property type="match status" value="1"/>
</dbReference>
<evidence type="ECO:0000256" key="3">
    <source>
        <dbReference type="PROSITE-ProRule" id="PRU00176"/>
    </source>
</evidence>
<dbReference type="Gene3D" id="1.20.1390.10">
    <property type="entry name" value="PWI domain"/>
    <property type="match status" value="1"/>
</dbReference>
<feature type="domain" description="RRM" evidence="5">
    <location>
        <begin position="57"/>
        <end position="127"/>
    </location>
</feature>
<feature type="compositionally biased region" description="Basic and acidic residues" evidence="4">
    <location>
        <begin position="640"/>
        <end position="657"/>
    </location>
</feature>
<feature type="region of interest" description="Disordered" evidence="4">
    <location>
        <begin position="180"/>
        <end position="204"/>
    </location>
</feature>
<feature type="compositionally biased region" description="Polar residues" evidence="4">
    <location>
        <begin position="180"/>
        <end position="198"/>
    </location>
</feature>
<dbReference type="PROSITE" id="PS50102">
    <property type="entry name" value="RRM"/>
    <property type="match status" value="1"/>
</dbReference>
<dbReference type="GO" id="GO:0006397">
    <property type="term" value="P:mRNA processing"/>
    <property type="evidence" value="ECO:0007669"/>
    <property type="project" value="UniProtKB-KW"/>
</dbReference>